<feature type="transmembrane region" description="Helical" evidence="6">
    <location>
        <begin position="440"/>
        <end position="462"/>
    </location>
</feature>
<keyword evidence="4 6" id="KW-1133">Transmembrane helix</keyword>
<evidence type="ECO:0000256" key="6">
    <source>
        <dbReference type="SAM" id="Phobius"/>
    </source>
</evidence>
<dbReference type="GO" id="GO:0022857">
    <property type="term" value="F:transmembrane transporter activity"/>
    <property type="evidence" value="ECO:0007669"/>
    <property type="project" value="InterPro"/>
</dbReference>
<dbReference type="InterPro" id="IPR036259">
    <property type="entry name" value="MFS_trans_sf"/>
</dbReference>
<proteinExistence type="predicted"/>
<keyword evidence="5 6" id="KW-0472">Membrane</keyword>
<comment type="subcellular location">
    <subcellularLocation>
        <location evidence="1">Membrane</location>
        <topology evidence="1">Multi-pass membrane protein</topology>
    </subcellularLocation>
</comment>
<name>A0AAQ3M9Y2_9PEZI</name>
<keyword evidence="2" id="KW-0813">Transport</keyword>
<keyword evidence="3 6" id="KW-0812">Transmembrane</keyword>
<evidence type="ECO:0000256" key="2">
    <source>
        <dbReference type="ARBA" id="ARBA00022448"/>
    </source>
</evidence>
<feature type="transmembrane region" description="Helical" evidence="6">
    <location>
        <begin position="508"/>
        <end position="528"/>
    </location>
</feature>
<feature type="transmembrane region" description="Helical" evidence="6">
    <location>
        <begin position="379"/>
        <end position="401"/>
    </location>
</feature>
<evidence type="ECO:0000256" key="5">
    <source>
        <dbReference type="ARBA" id="ARBA00023136"/>
    </source>
</evidence>
<feature type="transmembrane region" description="Helical" evidence="6">
    <location>
        <begin position="80"/>
        <end position="100"/>
    </location>
</feature>
<dbReference type="GO" id="GO:0016020">
    <property type="term" value="C:membrane"/>
    <property type="evidence" value="ECO:0007669"/>
    <property type="project" value="UniProtKB-SubCell"/>
</dbReference>
<dbReference type="PROSITE" id="PS50850">
    <property type="entry name" value="MFS"/>
    <property type="match status" value="1"/>
</dbReference>
<dbReference type="PANTHER" id="PTHR23504:SF2">
    <property type="entry name" value="TRANSPORTER, PUTATIVE (AFU_ORTHOLOGUE AFUA_8G04150)-RELATED"/>
    <property type="match status" value="1"/>
</dbReference>
<dbReference type="SUPFAM" id="SSF103473">
    <property type="entry name" value="MFS general substrate transporter"/>
    <property type="match status" value="1"/>
</dbReference>
<feature type="transmembrane region" description="Helical" evidence="6">
    <location>
        <begin position="407"/>
        <end position="428"/>
    </location>
</feature>
<feature type="transmembrane region" description="Helical" evidence="6">
    <location>
        <begin position="42"/>
        <end position="60"/>
    </location>
</feature>
<accession>A0AAQ3M9Y2</accession>
<dbReference type="CDD" id="cd17330">
    <property type="entry name" value="MFS_SLC46_TetA_like"/>
    <property type="match status" value="1"/>
</dbReference>
<evidence type="ECO:0000313" key="9">
    <source>
        <dbReference type="Proteomes" id="UP001303373"/>
    </source>
</evidence>
<evidence type="ECO:0000259" key="7">
    <source>
        <dbReference type="PROSITE" id="PS50850"/>
    </source>
</evidence>
<evidence type="ECO:0000256" key="3">
    <source>
        <dbReference type="ARBA" id="ARBA00022692"/>
    </source>
</evidence>
<evidence type="ECO:0000256" key="4">
    <source>
        <dbReference type="ARBA" id="ARBA00022989"/>
    </source>
</evidence>
<evidence type="ECO:0000313" key="8">
    <source>
        <dbReference type="EMBL" id="WPH02888.1"/>
    </source>
</evidence>
<dbReference type="InterPro" id="IPR011701">
    <property type="entry name" value="MFS"/>
</dbReference>
<feature type="transmembrane region" description="Helical" evidence="6">
    <location>
        <begin position="112"/>
        <end position="135"/>
    </location>
</feature>
<keyword evidence="9" id="KW-1185">Reference proteome</keyword>
<reference evidence="8 9" key="1">
    <citation type="submission" date="2023-11" db="EMBL/GenBank/DDBJ databases">
        <title>An acidophilic fungus is an integral part of prey digestion in a carnivorous sundew plant.</title>
        <authorList>
            <person name="Tsai I.J."/>
        </authorList>
    </citation>
    <scope>NUCLEOTIDE SEQUENCE [LARGE SCALE GENOMIC DNA]</scope>
    <source>
        <strain evidence="8">169a</strain>
    </source>
</reference>
<gene>
    <name evidence="8" type="ORF">R9X50_00575600</name>
</gene>
<dbReference type="AlphaFoldDB" id="A0AAQ3M9Y2"/>
<dbReference type="Proteomes" id="UP001303373">
    <property type="component" value="Chromosome 9"/>
</dbReference>
<sequence>MIASCRLGRTIVRKEPDREIRLLTMPKNLTPRDPNKFPAAQLFLLALVRVAEPIALTSIFPYAWRLVLHFKIGEECNASFYAGILISAFSLAESLTGMYWGGVSDRIGRKPVLLIGCFGTIASLLIVGLSSNFWIALLGRVVGGLLNGNIGVIQTMVGELVLNPKHEPKAYAIMPFVWSIGCVVGPAIGGYFATPAENFPNTPLDNVFFAKFPFALPNFICVGLMLISVIAGYICLDETHPDMQPWSTPRDLERTCAITPLMPTQASTTTSGANLAHDSYGTFNNVSEEAVEEEWNVKPDGTSRPPSIHSASSQKVFTKRVVQLTVALGLFTYHSMTYDHLLPIFLQDERTSSNTDMFNLVSSRHGALAGGLGLSIKQVGVIMSINGIIALFVQGIVFPIMASWLGIWRLFIAVTILHPFAYFIVPWLALLPQSLVYPGIYACLTIRNCLSILAYPVLLILIKEASPAPNCLGKINGLAASTGAACRTMASPIAGLLYGVGIESNFTALAYLASSFVAVIGALQVLTIKRDDSGPRHQVRAVASCRFRPSSVTDWDTERRRSSVVRIRVHTEDDNEYERPQFASRVP</sequence>
<dbReference type="Gene3D" id="1.20.1250.20">
    <property type="entry name" value="MFS general substrate transporter like domains"/>
    <property type="match status" value="1"/>
</dbReference>
<organism evidence="8 9">
    <name type="scientific">Acrodontium crateriforme</name>
    <dbReference type="NCBI Taxonomy" id="150365"/>
    <lineage>
        <taxon>Eukaryota</taxon>
        <taxon>Fungi</taxon>
        <taxon>Dikarya</taxon>
        <taxon>Ascomycota</taxon>
        <taxon>Pezizomycotina</taxon>
        <taxon>Dothideomycetes</taxon>
        <taxon>Dothideomycetidae</taxon>
        <taxon>Mycosphaerellales</taxon>
        <taxon>Teratosphaeriaceae</taxon>
        <taxon>Acrodontium</taxon>
    </lineage>
</organism>
<evidence type="ECO:0000256" key="1">
    <source>
        <dbReference type="ARBA" id="ARBA00004141"/>
    </source>
</evidence>
<dbReference type="Pfam" id="PF07690">
    <property type="entry name" value="MFS_1"/>
    <property type="match status" value="1"/>
</dbReference>
<feature type="transmembrane region" description="Helical" evidence="6">
    <location>
        <begin position="141"/>
        <end position="162"/>
    </location>
</feature>
<dbReference type="EMBL" id="CP138588">
    <property type="protein sequence ID" value="WPH02888.1"/>
    <property type="molecule type" value="Genomic_DNA"/>
</dbReference>
<feature type="domain" description="Major facilitator superfamily (MFS) profile" evidence="7">
    <location>
        <begin position="41"/>
        <end position="533"/>
    </location>
</feature>
<feature type="transmembrane region" description="Helical" evidence="6">
    <location>
        <begin position="214"/>
        <end position="236"/>
    </location>
</feature>
<dbReference type="InterPro" id="IPR020846">
    <property type="entry name" value="MFS_dom"/>
</dbReference>
<feature type="transmembrane region" description="Helical" evidence="6">
    <location>
        <begin position="174"/>
        <end position="194"/>
    </location>
</feature>
<protein>
    <recommendedName>
        <fullName evidence="7">Major facilitator superfamily (MFS) profile domain-containing protein</fullName>
    </recommendedName>
</protein>
<dbReference type="PANTHER" id="PTHR23504">
    <property type="entry name" value="MAJOR FACILITATOR SUPERFAMILY DOMAIN-CONTAINING PROTEIN 10"/>
    <property type="match status" value="1"/>
</dbReference>